<dbReference type="RefSeq" id="WP_039458891.1">
    <property type="nucleotide sequence ID" value="NZ_JSWE01000206.1"/>
</dbReference>
<gene>
    <name evidence="1" type="ORF">NF27_IN00410</name>
</gene>
<sequence>MSRREIREFREFAKEVLAKQQAAQSSQSTTAQKNVNLDNMCKVVAETFAQLNNNLINKNLISEPISKANLDQAINEINGLKINSDILLKFNNELVENGFNAANSKNIVETVNTFKAYQVNSTLFSELNDNALKIGLNAPIDQYNIDDSINTLVLESAKADGFDIATISSGLRGKNDTFDHIGSVVKQTLDHIIDYCTPKHGTNNTLCIDICESGFNFNNAWDDCA</sequence>
<keyword evidence="2" id="KW-1185">Reference proteome</keyword>
<accession>A0A0C1QWB6</accession>
<comment type="caution">
    <text evidence="1">The sequence shown here is derived from an EMBL/GenBank/DDBJ whole genome shotgun (WGS) entry which is preliminary data.</text>
</comment>
<evidence type="ECO:0000313" key="2">
    <source>
        <dbReference type="Proteomes" id="UP000031258"/>
    </source>
</evidence>
<dbReference type="OrthoDB" id="9830383at2"/>
<dbReference type="STRING" id="86105.NF27_IN00410"/>
<name>A0A0C1QWB6_9RICK</name>
<organism evidence="1 2">
    <name type="scientific">Candidatus Jidaibacter acanthamoebae</name>
    <dbReference type="NCBI Taxonomy" id="86105"/>
    <lineage>
        <taxon>Bacteria</taxon>
        <taxon>Pseudomonadati</taxon>
        <taxon>Pseudomonadota</taxon>
        <taxon>Alphaproteobacteria</taxon>
        <taxon>Rickettsiales</taxon>
        <taxon>Candidatus Midichloriaceae</taxon>
        <taxon>Candidatus Jidaibacter</taxon>
    </lineage>
</organism>
<reference evidence="1 2" key="1">
    <citation type="submission" date="2014-11" db="EMBL/GenBank/DDBJ databases">
        <title>A Rickettsiales Symbiont of Amoebae With Ancient Features.</title>
        <authorList>
            <person name="Schulz F."/>
            <person name="Martijn J."/>
            <person name="Wascher F."/>
            <person name="Kostanjsek R."/>
            <person name="Ettema T.J."/>
            <person name="Horn M."/>
        </authorList>
    </citation>
    <scope>NUCLEOTIDE SEQUENCE [LARGE SCALE GENOMIC DNA]</scope>
    <source>
        <strain evidence="1 2">UWC36</strain>
    </source>
</reference>
<dbReference type="AlphaFoldDB" id="A0A0C1QWB6"/>
<dbReference type="EMBL" id="JSWE01000206">
    <property type="protein sequence ID" value="KIE04300.1"/>
    <property type="molecule type" value="Genomic_DNA"/>
</dbReference>
<protein>
    <submittedName>
        <fullName evidence="1">Uncharacterized protein</fullName>
    </submittedName>
</protein>
<proteinExistence type="predicted"/>
<evidence type="ECO:0000313" key="1">
    <source>
        <dbReference type="EMBL" id="KIE04300.1"/>
    </source>
</evidence>
<dbReference type="Proteomes" id="UP000031258">
    <property type="component" value="Unassembled WGS sequence"/>
</dbReference>